<keyword evidence="3" id="KW-1185">Reference proteome</keyword>
<dbReference type="AlphaFoldDB" id="A0A5M8FAK3"/>
<dbReference type="PANTHER" id="PTHR34825">
    <property type="entry name" value="CONSERVED PROTEIN, WITH A WEAK D-GALACTARATE DEHYDRATASE/ALTRONATE HYDROLASE DOMAIN"/>
    <property type="match status" value="1"/>
</dbReference>
<feature type="non-terminal residue" evidence="2">
    <location>
        <position position="60"/>
    </location>
</feature>
<dbReference type="OrthoDB" id="9808684at2"/>
<evidence type="ECO:0000313" key="3">
    <source>
        <dbReference type="Proteomes" id="UP000322981"/>
    </source>
</evidence>
<dbReference type="PANTHER" id="PTHR34825:SF1">
    <property type="entry name" value="AAA-ATPASE-LIKE DOMAIN-CONTAINING PROTEIN"/>
    <property type="match status" value="1"/>
</dbReference>
<proteinExistence type="predicted"/>
<gene>
    <name evidence="2" type="ORF">F2Q65_19275</name>
</gene>
<dbReference type="RefSeq" id="WP_150095014.1">
    <property type="nucleotide sequence ID" value="NZ_VWXX01000081.1"/>
</dbReference>
<dbReference type="Proteomes" id="UP000322981">
    <property type="component" value="Unassembled WGS sequence"/>
</dbReference>
<sequence>MKFPYGLSDFGTLIRDGYWYQDRSDRLALLETTGRQLIFLRPRRFGKSLLLSLLEHYYDL</sequence>
<organism evidence="2 3">
    <name type="scientific">Thiohalocapsa marina</name>
    <dbReference type="NCBI Taxonomy" id="424902"/>
    <lineage>
        <taxon>Bacteria</taxon>
        <taxon>Pseudomonadati</taxon>
        <taxon>Pseudomonadota</taxon>
        <taxon>Gammaproteobacteria</taxon>
        <taxon>Chromatiales</taxon>
        <taxon>Chromatiaceae</taxon>
        <taxon>Thiohalocapsa</taxon>
    </lineage>
</organism>
<feature type="domain" description="AAA-ATPase-like" evidence="1">
    <location>
        <begin position="4"/>
        <end position="59"/>
    </location>
</feature>
<evidence type="ECO:0000313" key="2">
    <source>
        <dbReference type="EMBL" id="KAA6181344.1"/>
    </source>
</evidence>
<accession>A0A5M8FAK3</accession>
<dbReference type="InterPro" id="IPR018631">
    <property type="entry name" value="AAA-ATPase-like_dom"/>
</dbReference>
<protein>
    <submittedName>
        <fullName evidence="2">AAA family ATPase</fullName>
    </submittedName>
</protein>
<name>A0A5M8FAK3_9GAMM</name>
<dbReference type="Pfam" id="PF09820">
    <property type="entry name" value="AAA-ATPase_like"/>
    <property type="match status" value="1"/>
</dbReference>
<evidence type="ECO:0000259" key="1">
    <source>
        <dbReference type="Pfam" id="PF09820"/>
    </source>
</evidence>
<comment type="caution">
    <text evidence="2">The sequence shown here is derived from an EMBL/GenBank/DDBJ whole genome shotgun (WGS) entry which is preliminary data.</text>
</comment>
<dbReference type="EMBL" id="VWXX01000081">
    <property type="protein sequence ID" value="KAA6181344.1"/>
    <property type="molecule type" value="Genomic_DNA"/>
</dbReference>
<reference evidence="2 3" key="1">
    <citation type="submission" date="2019-09" db="EMBL/GenBank/DDBJ databases">
        <title>Whole-genome sequence of the purple sulfur bacterium Thiohalocapsa marina DSM 19078.</title>
        <authorList>
            <person name="Kyndt J.A."/>
            <person name="Meyer T.E."/>
        </authorList>
    </citation>
    <scope>NUCLEOTIDE SEQUENCE [LARGE SCALE GENOMIC DNA]</scope>
    <source>
        <strain evidence="2 3">DSM 19078</strain>
    </source>
</reference>